<dbReference type="RefSeq" id="WP_209645483.1">
    <property type="nucleotide sequence ID" value="NZ_JAGINW010000001.1"/>
</dbReference>
<dbReference type="Proteomes" id="UP001519332">
    <property type="component" value="Unassembled WGS sequence"/>
</dbReference>
<accession>A0ABS4TVR6</accession>
<evidence type="ECO:0000313" key="1">
    <source>
        <dbReference type="EMBL" id="MBP2328497.1"/>
    </source>
</evidence>
<protein>
    <submittedName>
        <fullName evidence="1">Uncharacterized protein</fullName>
    </submittedName>
</protein>
<proteinExistence type="predicted"/>
<gene>
    <name evidence="1" type="ORF">JOF56_008882</name>
</gene>
<evidence type="ECO:0000313" key="2">
    <source>
        <dbReference type="Proteomes" id="UP001519332"/>
    </source>
</evidence>
<organism evidence="1 2">
    <name type="scientific">Kibdelosporangium banguiense</name>
    <dbReference type="NCBI Taxonomy" id="1365924"/>
    <lineage>
        <taxon>Bacteria</taxon>
        <taxon>Bacillati</taxon>
        <taxon>Actinomycetota</taxon>
        <taxon>Actinomycetes</taxon>
        <taxon>Pseudonocardiales</taxon>
        <taxon>Pseudonocardiaceae</taxon>
        <taxon>Kibdelosporangium</taxon>
    </lineage>
</organism>
<name>A0ABS4TVR6_9PSEU</name>
<keyword evidence="2" id="KW-1185">Reference proteome</keyword>
<reference evidence="1 2" key="1">
    <citation type="submission" date="2021-03" db="EMBL/GenBank/DDBJ databases">
        <title>Sequencing the genomes of 1000 actinobacteria strains.</title>
        <authorList>
            <person name="Klenk H.-P."/>
        </authorList>
    </citation>
    <scope>NUCLEOTIDE SEQUENCE [LARGE SCALE GENOMIC DNA]</scope>
    <source>
        <strain evidence="1 2">DSM 46670</strain>
    </source>
</reference>
<dbReference type="EMBL" id="JAGINW010000001">
    <property type="protein sequence ID" value="MBP2328497.1"/>
    <property type="molecule type" value="Genomic_DNA"/>
</dbReference>
<sequence length="63" mass="7135">MTSVNVVLYWSADQSSPGPVRVSDVRAATGLRRTRPVTPRDRTDGTLFPRHLIMRNGGWKWVL</sequence>
<comment type="caution">
    <text evidence="1">The sequence shown here is derived from an EMBL/GenBank/DDBJ whole genome shotgun (WGS) entry which is preliminary data.</text>
</comment>